<dbReference type="PANTHER" id="PTHR43742">
    <property type="entry name" value="TRIMETHYLAMINE-N-OXIDE REDUCTASE"/>
    <property type="match status" value="1"/>
</dbReference>
<dbReference type="SUPFAM" id="SSF63380">
    <property type="entry name" value="Riboflavin synthase domain-like"/>
    <property type="match status" value="1"/>
</dbReference>
<comment type="similarity">
    <text evidence="1">Belongs to the prokaryotic molybdopterin-containing oxidoreductase family.</text>
</comment>
<keyword evidence="10" id="KW-1185">Reference proteome</keyword>
<dbReference type="Gene3D" id="3.10.20.30">
    <property type="match status" value="1"/>
</dbReference>
<dbReference type="CDD" id="cd00207">
    <property type="entry name" value="fer2"/>
    <property type="match status" value="1"/>
</dbReference>
<dbReference type="InterPro" id="IPR001041">
    <property type="entry name" value="2Fe-2S_ferredoxin-type"/>
</dbReference>
<evidence type="ECO:0000256" key="2">
    <source>
        <dbReference type="ARBA" id="ARBA00022723"/>
    </source>
</evidence>
<dbReference type="AlphaFoldDB" id="A0A4D4KMT9"/>
<gene>
    <name evidence="9" type="ORF">SVIO_001370</name>
</gene>
<dbReference type="GO" id="GO:0016491">
    <property type="term" value="F:oxidoreductase activity"/>
    <property type="evidence" value="ECO:0007669"/>
    <property type="project" value="InterPro"/>
</dbReference>
<dbReference type="Gene3D" id="2.40.30.10">
    <property type="entry name" value="Translation factors"/>
    <property type="match status" value="1"/>
</dbReference>
<dbReference type="InterPro" id="IPR017938">
    <property type="entry name" value="Riboflavin_synthase-like_b-brl"/>
</dbReference>
<dbReference type="CDD" id="cd02781">
    <property type="entry name" value="MopB_CT_Acetylene-hydratase"/>
    <property type="match status" value="1"/>
</dbReference>
<dbReference type="InterPro" id="IPR009010">
    <property type="entry name" value="Asp_de-COase-like_dom_sf"/>
</dbReference>
<feature type="domain" description="FAD-binding FR-type" evidence="7">
    <location>
        <begin position="785"/>
        <end position="896"/>
    </location>
</feature>
<dbReference type="InterPro" id="IPR006963">
    <property type="entry name" value="Mopterin_OxRdtase_4Fe-4S_dom"/>
</dbReference>
<comment type="caution">
    <text evidence="9">The sequence shown here is derived from an EMBL/GenBank/DDBJ whole genome shotgun (WGS) entry which is preliminary data.</text>
</comment>
<evidence type="ECO:0000256" key="4">
    <source>
        <dbReference type="ARBA" id="ARBA00023014"/>
    </source>
</evidence>
<dbReference type="InterPro" id="IPR012675">
    <property type="entry name" value="Beta-grasp_dom_sf"/>
</dbReference>
<reference evidence="9 10" key="1">
    <citation type="journal article" date="2020" name="Int. J. Syst. Evol. Microbiol.">
        <title>Reclassification of Streptomyces castelarensis and Streptomyces sporoclivatus as later heterotypic synonyms of Streptomyces antimycoticus.</title>
        <authorList>
            <person name="Komaki H."/>
            <person name="Tamura T."/>
        </authorList>
    </citation>
    <scope>NUCLEOTIDE SEQUENCE [LARGE SCALE GENOMIC DNA]</scope>
    <source>
        <strain evidence="9 10">NBRC 13459</strain>
    </source>
</reference>
<dbReference type="GO" id="GO:0018818">
    <property type="term" value="F:acetylene hydratase activity"/>
    <property type="evidence" value="ECO:0007669"/>
    <property type="project" value="InterPro"/>
</dbReference>
<dbReference type="InterPro" id="IPR050612">
    <property type="entry name" value="Prok_Mopterin_Oxidored"/>
</dbReference>
<proteinExistence type="inferred from homology"/>
<sequence>MTEKHGYCTLCRSRCGAVYTIEAGALRGVRPDPEHPTGAAMCPKGRAAPEIVHSPDRLTQPLRRTTPKSDPDPKWEPIGWEEALRETAEKLGRIKAQDGAEAVAFAVTSPSGTPLSDSIDWIERFIRLFGSPNTCYSTEVCNWHKDWAHAFTFGSSLPTADFAATDLAVLWGHNPAKTWLAQSAALARARADGARLAVIDPRRSTSALEADHWLRVRPGADAALALGIARLVLERHGYDDEFVRAWTNAPLLVRRDTGRFLRAQEVDPDLDGYVVWDTAGDTWRSYDTLRAARNPGRFALHGTHRVRTRTGGTVDCEPAFERYRDACRPWTVEETARTTGIEPAELTAFADALIRARSVSYHAWTGVGQHANATQTERAIATLYALTGSYDAPGGNVIWPRHALNPATDLAQLPHDQRAKALGMVEHPLGPPAQGWISGRDLCRAILSQDPYPVRALVGFGSNLVLSQPDPRRTAAALRHLDFYVHLDLFPNPTSQFADIVLPVNSPWEHEAIRAGFEISRRAQEHVQLRPRMVEPVGQSRSDTEVVFDLAQRLGMGSDFFNGDVTAGWNHQLGPLGLTVDELRRHPRGLRVPLETVYRKYAQSTEDGQATGFATPTRRVELYSERLASHGYSAVPIHSAPGTEPDSRYPLSLTCAKNGYFCHSQHRGLSSLRKRSPEPTVDISGALAQRRDISDGQWVALSTRMGTIRMRARIDHDLHEDVVCAEYGWWQQAPDLALPSFDPYDEAGSNYNLLIGDDVRDPISGSVPMRSGSCDIRPIATSHWEGVKEFVIVSAVPEGADVLALSMEPADGSELPDFRPGQHITLGFPTTGPAGAERSPARCYSLTGPAQDKDRTSYSIAVRRVPDGQVSGQVHATARAGKRVQLTAPAGLFAIPADISRPVVLLASGIGITPFIGYLETLARSGGSVPEVVLHYGSRNSTSHAFRDRTSELRDAIPQLRVHTHYSRPEPHDALGRDYHHFGRISATDVDARLIERRARFYLCGPEDMLSDLTVGLVARGVPRFDIFAERFHAAPQRVDIPDSAQATVRFTRANREVTWRREDGTLLQLAEREGIRLPSGCRLGQCESCAITVLDGRVAHLVTRPEDLADDQCLTCQAMPVTDVTLDA</sequence>
<dbReference type="EMBL" id="BJHW01000001">
    <property type="protein sequence ID" value="GDY49514.1"/>
    <property type="molecule type" value="Genomic_DNA"/>
</dbReference>
<evidence type="ECO:0000256" key="5">
    <source>
        <dbReference type="SAM" id="MobiDB-lite"/>
    </source>
</evidence>
<dbReference type="InterPro" id="IPR001433">
    <property type="entry name" value="OxRdtase_FAD/NAD-bd"/>
</dbReference>
<dbReference type="OrthoDB" id="7376058at2"/>
<dbReference type="SMART" id="SM00926">
    <property type="entry name" value="Molybdop_Fe4S4"/>
    <property type="match status" value="1"/>
</dbReference>
<accession>A0A4D4KMT9</accession>
<dbReference type="PROSITE" id="PS51669">
    <property type="entry name" value="4FE4S_MOW_BIS_MGD"/>
    <property type="match status" value="1"/>
</dbReference>
<dbReference type="SUPFAM" id="SSF54292">
    <property type="entry name" value="2Fe-2S ferredoxin-like"/>
    <property type="match status" value="1"/>
</dbReference>
<dbReference type="InterPro" id="IPR039261">
    <property type="entry name" value="FNR_nucleotide-bd"/>
</dbReference>
<name>A0A4D4KMT9_STRVO</name>
<evidence type="ECO:0000256" key="1">
    <source>
        <dbReference type="ARBA" id="ARBA00010312"/>
    </source>
</evidence>
<dbReference type="GO" id="GO:0043546">
    <property type="term" value="F:molybdopterin cofactor binding"/>
    <property type="evidence" value="ECO:0007669"/>
    <property type="project" value="InterPro"/>
</dbReference>
<dbReference type="CDD" id="cd06184">
    <property type="entry name" value="flavohem_like_fad_nad_binding"/>
    <property type="match status" value="1"/>
</dbReference>
<dbReference type="Gene3D" id="3.40.228.10">
    <property type="entry name" value="Dimethylsulfoxide Reductase, domain 2"/>
    <property type="match status" value="1"/>
</dbReference>
<evidence type="ECO:0000259" key="8">
    <source>
        <dbReference type="PROSITE" id="PS51669"/>
    </source>
</evidence>
<dbReference type="SUPFAM" id="SSF53706">
    <property type="entry name" value="Formate dehydrogenase/DMSO reductase, domains 1-3"/>
    <property type="match status" value="1"/>
</dbReference>
<keyword evidence="2" id="KW-0479">Metal-binding</keyword>
<dbReference type="Gene3D" id="3.40.50.80">
    <property type="entry name" value="Nucleotide-binding domain of ferredoxin-NADP reductase (FNR) module"/>
    <property type="match status" value="1"/>
</dbReference>
<dbReference type="Pfam" id="PF00111">
    <property type="entry name" value="Fer2"/>
    <property type="match status" value="1"/>
</dbReference>
<dbReference type="InterPro" id="IPR006657">
    <property type="entry name" value="MoPterin_dinucl-bd_dom"/>
</dbReference>
<dbReference type="Gene3D" id="2.40.40.20">
    <property type="match status" value="1"/>
</dbReference>
<dbReference type="GO" id="GO:0051536">
    <property type="term" value="F:iron-sulfur cluster binding"/>
    <property type="evidence" value="ECO:0007669"/>
    <property type="project" value="UniProtKB-KW"/>
</dbReference>
<protein>
    <submittedName>
        <fullName evidence="9">Molybdopterin oxidoreductase</fullName>
    </submittedName>
</protein>
<feature type="domain" description="2Fe-2S ferredoxin-type" evidence="6">
    <location>
        <begin position="1047"/>
        <end position="1129"/>
    </location>
</feature>
<evidence type="ECO:0000256" key="3">
    <source>
        <dbReference type="ARBA" id="ARBA00023004"/>
    </source>
</evidence>
<dbReference type="Proteomes" id="UP000301309">
    <property type="component" value="Unassembled WGS sequence"/>
</dbReference>
<dbReference type="InterPro" id="IPR037949">
    <property type="entry name" value="MopB_CT_Acetylene-hydratase"/>
</dbReference>
<dbReference type="InterPro" id="IPR017927">
    <property type="entry name" value="FAD-bd_FR_type"/>
</dbReference>
<dbReference type="PROSITE" id="PS51384">
    <property type="entry name" value="FAD_FR"/>
    <property type="match status" value="1"/>
</dbReference>
<dbReference type="Pfam" id="PF04879">
    <property type="entry name" value="Molybdop_Fe4S4"/>
    <property type="match status" value="1"/>
</dbReference>
<evidence type="ECO:0000259" key="7">
    <source>
        <dbReference type="PROSITE" id="PS51384"/>
    </source>
</evidence>
<dbReference type="Gene3D" id="3.30.200.210">
    <property type="match status" value="1"/>
</dbReference>
<evidence type="ECO:0000259" key="6">
    <source>
        <dbReference type="PROSITE" id="PS51085"/>
    </source>
</evidence>
<dbReference type="Pfam" id="PF00175">
    <property type="entry name" value="NAD_binding_1"/>
    <property type="match status" value="1"/>
</dbReference>
<evidence type="ECO:0000313" key="10">
    <source>
        <dbReference type="Proteomes" id="UP000301309"/>
    </source>
</evidence>
<evidence type="ECO:0000313" key="9">
    <source>
        <dbReference type="EMBL" id="GDY49514.1"/>
    </source>
</evidence>
<dbReference type="InterPro" id="IPR036010">
    <property type="entry name" value="2Fe-2S_ferredoxin-like_sf"/>
</dbReference>
<keyword evidence="3" id="KW-0408">Iron</keyword>
<dbReference type="Pfam" id="PF00384">
    <property type="entry name" value="Molybdopterin"/>
    <property type="match status" value="1"/>
</dbReference>
<dbReference type="InterPro" id="IPR006656">
    <property type="entry name" value="Mopterin_OxRdtase"/>
</dbReference>
<dbReference type="PROSITE" id="PS51085">
    <property type="entry name" value="2FE2S_FER_2"/>
    <property type="match status" value="1"/>
</dbReference>
<dbReference type="SUPFAM" id="SSF50692">
    <property type="entry name" value="ADC-like"/>
    <property type="match status" value="1"/>
</dbReference>
<dbReference type="RefSeq" id="WP_137975720.1">
    <property type="nucleotide sequence ID" value="NZ_BAAASO010000109.1"/>
</dbReference>
<organism evidence="9 10">
    <name type="scientific">Streptomyces violaceusniger</name>
    <dbReference type="NCBI Taxonomy" id="68280"/>
    <lineage>
        <taxon>Bacteria</taxon>
        <taxon>Bacillati</taxon>
        <taxon>Actinomycetota</taxon>
        <taxon>Actinomycetes</taxon>
        <taxon>Kitasatosporales</taxon>
        <taxon>Streptomycetaceae</taxon>
        <taxon>Streptomyces</taxon>
        <taxon>Streptomyces violaceusniger group</taxon>
    </lineage>
</organism>
<feature type="domain" description="4Fe-4S Mo/W bis-MGD-type" evidence="8">
    <location>
        <begin position="1"/>
        <end position="56"/>
    </location>
</feature>
<keyword evidence="4" id="KW-0411">Iron-sulfur</keyword>
<dbReference type="PANTHER" id="PTHR43742:SF6">
    <property type="entry name" value="OXIDOREDUCTASE YYAE-RELATED"/>
    <property type="match status" value="1"/>
</dbReference>
<dbReference type="GO" id="GO:0046872">
    <property type="term" value="F:metal ion binding"/>
    <property type="evidence" value="ECO:0007669"/>
    <property type="project" value="UniProtKB-KW"/>
</dbReference>
<dbReference type="Pfam" id="PF01568">
    <property type="entry name" value="Molydop_binding"/>
    <property type="match status" value="1"/>
</dbReference>
<dbReference type="SUPFAM" id="SSF52343">
    <property type="entry name" value="Ferredoxin reductase-like, C-terminal NADP-linked domain"/>
    <property type="match status" value="1"/>
</dbReference>
<dbReference type="Gene3D" id="3.40.50.740">
    <property type="match status" value="1"/>
</dbReference>
<feature type="region of interest" description="Disordered" evidence="5">
    <location>
        <begin position="54"/>
        <end position="76"/>
    </location>
</feature>